<protein>
    <submittedName>
        <fullName evidence="2">Spore coat U domain-containing protein</fullName>
    </submittedName>
</protein>
<evidence type="ECO:0000313" key="3">
    <source>
        <dbReference type="Proteomes" id="UP001165423"/>
    </source>
</evidence>
<comment type="caution">
    <text evidence="2">The sequence shown here is derived from an EMBL/GenBank/DDBJ whole genome shotgun (WGS) entry which is preliminary data.</text>
</comment>
<evidence type="ECO:0000259" key="1">
    <source>
        <dbReference type="Pfam" id="PF05229"/>
    </source>
</evidence>
<dbReference type="Pfam" id="PF05229">
    <property type="entry name" value="SCPU"/>
    <property type="match status" value="1"/>
</dbReference>
<reference evidence="2 3" key="1">
    <citation type="submission" date="2022-03" db="EMBL/GenBank/DDBJ databases">
        <title>Luteimonas soily sp. nov., a novel bacterium isolated from the soil.</title>
        <authorList>
            <person name="Zhang X."/>
        </authorList>
    </citation>
    <scope>NUCLEOTIDE SEQUENCE [LARGE SCALE GENOMIC DNA]</scope>
    <source>
        <strain evidence="2 3">50</strain>
    </source>
</reference>
<evidence type="ECO:0000313" key="2">
    <source>
        <dbReference type="EMBL" id="MCJ0826614.1"/>
    </source>
</evidence>
<organism evidence="2 3">
    <name type="scientific">Cognatiluteimonas sedimenti</name>
    <dbReference type="NCBI Taxonomy" id="2927791"/>
    <lineage>
        <taxon>Bacteria</taxon>
        <taxon>Pseudomonadati</taxon>
        <taxon>Pseudomonadota</taxon>
        <taxon>Gammaproteobacteria</taxon>
        <taxon>Lysobacterales</taxon>
        <taxon>Lysobacteraceae</taxon>
        <taxon>Cognatiluteimonas</taxon>
    </lineage>
</organism>
<gene>
    <name evidence="2" type="ORF">MQC88_11735</name>
</gene>
<dbReference type="SMART" id="SM00972">
    <property type="entry name" value="SCPU"/>
    <property type="match status" value="1"/>
</dbReference>
<dbReference type="PANTHER" id="PTHR37089">
    <property type="entry name" value="PROTEIN U-RELATED"/>
    <property type="match status" value="1"/>
</dbReference>
<keyword evidence="3" id="KW-1185">Reference proteome</keyword>
<accession>A0ABT0A6K9</accession>
<dbReference type="InterPro" id="IPR007893">
    <property type="entry name" value="Spore_coat_U/FanG"/>
</dbReference>
<sequence length="182" mass="18662">MNTTAIVVSQRAGIPGAGHDRRWPGPLAPALLLAACALAPAWPARAARDADCRVDTSAAQIAFGTYDPLSALPLDAAGRIDVICDKNNVAVRVELDRGAGGSYLPRQMQSGSQVLAYNLYLDPGRSIVFGNGSGGTQAGAGSTSPIGGGEFQARVPLYGRIAPGLDAAFGSYSDSINVSVTF</sequence>
<dbReference type="InterPro" id="IPR053167">
    <property type="entry name" value="Spore_coat_component"/>
</dbReference>
<feature type="domain" description="Spore coat protein U/FanG" evidence="1">
    <location>
        <begin position="44"/>
        <end position="178"/>
    </location>
</feature>
<name>A0ABT0A6K9_9GAMM</name>
<dbReference type="EMBL" id="JALGCL010000004">
    <property type="protein sequence ID" value="MCJ0826614.1"/>
    <property type="molecule type" value="Genomic_DNA"/>
</dbReference>
<dbReference type="Proteomes" id="UP001165423">
    <property type="component" value="Unassembled WGS sequence"/>
</dbReference>
<proteinExistence type="predicted"/>
<dbReference type="PANTHER" id="PTHR37089:SF3">
    <property type="entry name" value="EXPORTED PROTEIN"/>
    <property type="match status" value="1"/>
</dbReference>
<dbReference type="RefSeq" id="WP_243322272.1">
    <property type="nucleotide sequence ID" value="NZ_JALGCL010000004.1"/>
</dbReference>